<evidence type="ECO:0000313" key="2">
    <source>
        <dbReference type="Proteomes" id="UP000185744"/>
    </source>
</evidence>
<dbReference type="Gene3D" id="2.160.20.10">
    <property type="entry name" value="Single-stranded right-handed beta-helix, Pectin lyase-like"/>
    <property type="match status" value="2"/>
</dbReference>
<comment type="caution">
    <text evidence="1">The sequence shown here is derived from an EMBL/GenBank/DDBJ whole genome shotgun (WGS) entry which is preliminary data.</text>
</comment>
<dbReference type="SMART" id="SM00710">
    <property type="entry name" value="PbH1"/>
    <property type="match status" value="8"/>
</dbReference>
<dbReference type="InterPro" id="IPR011050">
    <property type="entry name" value="Pectin_lyase_fold/virulence"/>
</dbReference>
<keyword evidence="1" id="KW-0449">Lipoprotein</keyword>
<dbReference type="InterPro" id="IPR006626">
    <property type="entry name" value="PbH1"/>
</dbReference>
<reference evidence="1" key="1">
    <citation type="submission" date="2016-12" db="EMBL/GenBank/DDBJ databases">
        <title>Discovery of methanogenic haloarchaea.</title>
        <authorList>
            <person name="Sorokin D.Y."/>
            <person name="Makarova K.S."/>
            <person name="Abbas B."/>
            <person name="Ferrer M."/>
            <person name="Golyshin P.N."/>
        </authorList>
    </citation>
    <scope>NUCLEOTIDE SEQUENCE [LARGE SCALE GENOMIC DNA]</scope>
    <source>
        <strain evidence="1">HMET1</strain>
    </source>
</reference>
<dbReference type="Proteomes" id="UP000185744">
    <property type="component" value="Unassembled WGS sequence"/>
</dbReference>
<keyword evidence="2" id="KW-1185">Reference proteome</keyword>
<sequence length="876" mass="94649">MNNTVKNLLTIAIATTIILTGITLITTPTKATQTGADIPDYGEMSSSYDKSEIDDMISDGELDEDDFDEEVPNKLVFPDGEYDNFQVAVENITIASATRGGAVIDAGGDDYAIDVEGTDEAKTITIKGFKVTGWTTGGIAHGTDAKDGTVVDVIHNKVKTGGSGPVAHGNSIQVVGDGSVIKYNYVEVTGYDHEEPDWATSGILGMAKNLEITNNKVEFVDAGESSHHVGIAVGQWQSEEINLPAEQALVKDNTIIGSETGISVEGGTDSDVVEHNLIKDTETAVATGTSGDDSGETPTNTEVHFNNLSNNEYGVCNYGDDTVNATLNYWGSNSGPSNSSNTYNVSDQGVKVVGDVDYTPWLVRTDDKDECTSFAPVVNDDTGLKYSSIQEAIDNAEEGNKILIKPGKYQEEVEVEEDITLKGTSSPFGNQPAIVKDGVNIRVDGVTVKNLKITNTGNSGEQEAIFVGDPNGYEDDSSEQILIKNNLIDGVNTTSSDFSVEGIHIKTYGEGHIEGVVIENNIIRDIKQLKYGADGIKLQADLENIEIVDNEISGVEGYWSYGIVSTPSSLQPGVPKDVLIRYNNFSEISSVHENWANVIGIDGGEDLGYASASEVEFNYNNIFDTTAIVVNKDSDSVLDARLNYWGDETGPERTIQGESDKKVGDGAKVVGEVGFKPWLPKPVDEFTNRNYKVSTMKLEKGWNTFSVPFEISSDELFGELIPSYEDPVVSAYKYDSEADKWKEVNKGRDEIEAMQAIYIKVDRPVKVNLDVNAELRSPPAVELDSGWNLVGPSPMEIFSSVQLSDGFGINKIEEVSAVLSGGPNEKSWKYQPGQSTGDEPDVSAFSGYWVYMDGGEEIYGFKESPKLNKLASEAGS</sequence>
<dbReference type="InterPro" id="IPR012334">
    <property type="entry name" value="Pectin_lyas_fold"/>
</dbReference>
<gene>
    <name evidence="1" type="ORF">BTN85_1742</name>
</gene>
<accession>A0A1Q6DXZ1</accession>
<dbReference type="AlphaFoldDB" id="A0A1Q6DXZ1"/>
<dbReference type="EMBL" id="MSDW01000001">
    <property type="protein sequence ID" value="OKY79234.1"/>
    <property type="molecule type" value="Genomic_DNA"/>
</dbReference>
<organism evidence="1 2">
    <name type="scientific">Methanohalarchaeum thermophilum</name>
    <dbReference type="NCBI Taxonomy" id="1903181"/>
    <lineage>
        <taxon>Archaea</taxon>
        <taxon>Methanobacteriati</taxon>
        <taxon>Methanobacteriota</taxon>
        <taxon>Methanonatronarchaeia</taxon>
        <taxon>Methanonatronarchaeales</taxon>
        <taxon>Methanonatronarchaeaceae</taxon>
        <taxon>Candidatus Methanohalarchaeum</taxon>
    </lineage>
</organism>
<dbReference type="SUPFAM" id="SSF51126">
    <property type="entry name" value="Pectin lyase-like"/>
    <property type="match status" value="2"/>
</dbReference>
<name>A0A1Q6DXZ1_METT1</name>
<evidence type="ECO:0000313" key="1">
    <source>
        <dbReference type="EMBL" id="OKY79234.1"/>
    </source>
</evidence>
<dbReference type="InParanoid" id="A0A1Q6DXZ1"/>
<protein>
    <submittedName>
        <fullName evidence="1">Lipoprotein NosD family containing CASH domain</fullName>
    </submittedName>
</protein>
<dbReference type="STRING" id="1903181.BTN85_1742"/>
<proteinExistence type="predicted"/>